<reference evidence="5 7" key="2">
    <citation type="submission" date="2019-04" db="EMBL/GenBank/DDBJ databases">
        <title>Draft genome sequence data and analysis of a Fermenting Bacterium, Geotoga petraea strain HO-Geo1, isolated from heavy-oil petroleum reservoir in Russia.</title>
        <authorList>
            <person name="Grouzdev D.S."/>
            <person name="Semenova E.M."/>
            <person name="Sokolova D.S."/>
            <person name="Tourova T.P."/>
            <person name="Poltaraus A.B."/>
            <person name="Nazina T.N."/>
        </authorList>
    </citation>
    <scope>NUCLEOTIDE SEQUENCE [LARGE SCALE GENOMIC DNA]</scope>
    <source>
        <strain evidence="5 7">HO-Geo1</strain>
    </source>
</reference>
<dbReference type="InterPro" id="IPR004173">
    <property type="entry name" value="3H_domain"/>
</dbReference>
<feature type="binding site" evidence="1">
    <location>
        <position position="81"/>
    </location>
    <ligand>
        <name>Ni(2+)</name>
        <dbReference type="ChEBI" id="CHEBI:49786"/>
    </ligand>
</feature>
<dbReference type="PANTHER" id="PTHR40068">
    <property type="entry name" value="TRANSCRIPTION REPRESSOR NIAR-RELATED"/>
    <property type="match status" value="1"/>
</dbReference>
<protein>
    <submittedName>
        <fullName evidence="5">Transcription repressor NadR</fullName>
    </submittedName>
</protein>
<dbReference type="EMBL" id="FMYV01000002">
    <property type="protein sequence ID" value="SDC26608.1"/>
    <property type="molecule type" value="Genomic_DNA"/>
</dbReference>
<dbReference type="OrthoDB" id="9792661at2"/>
<dbReference type="SUPFAM" id="SSF46785">
    <property type="entry name" value="Winged helix' DNA-binding domain"/>
    <property type="match status" value="1"/>
</dbReference>
<evidence type="ECO:0000313" key="5">
    <source>
        <dbReference type="EMBL" id="TGG88441.1"/>
    </source>
</evidence>
<dbReference type="PANTHER" id="PTHR40068:SF1">
    <property type="entry name" value="TRANSCRIPTION REPRESSOR NIAR-RELATED"/>
    <property type="match status" value="1"/>
</dbReference>
<dbReference type="InterPro" id="IPR035922">
    <property type="entry name" value="3H_dom_sf"/>
</dbReference>
<keyword evidence="1" id="KW-0533">Nickel</keyword>
<evidence type="ECO:0000313" key="6">
    <source>
        <dbReference type="Proteomes" id="UP000199322"/>
    </source>
</evidence>
<dbReference type="Pfam" id="PF08279">
    <property type="entry name" value="HTH_11"/>
    <property type="match status" value="1"/>
</dbReference>
<dbReference type="PIRSF" id="PIRSF037847">
    <property type="entry name" value="NiaR"/>
    <property type="match status" value="1"/>
</dbReference>
<dbReference type="InterPro" id="IPR036390">
    <property type="entry name" value="WH_DNA-bd_sf"/>
</dbReference>
<dbReference type="STRING" id="28234.SAMN04488588_0758"/>
<reference evidence="4 6" key="1">
    <citation type="submission" date="2016-10" db="EMBL/GenBank/DDBJ databases">
        <authorList>
            <person name="de Groot N.N."/>
        </authorList>
    </citation>
    <scope>NUCLEOTIDE SEQUENCE [LARGE SCALE GENOMIC DNA]</scope>
    <source>
        <strain evidence="4 6">WG14</strain>
    </source>
</reference>
<proteinExistence type="predicted"/>
<accession>A0A1G6K6V8</accession>
<feature type="binding site" evidence="1">
    <location>
        <position position="138"/>
    </location>
    <ligand>
        <name>Ni(2+)</name>
        <dbReference type="ChEBI" id="CHEBI:49786"/>
    </ligand>
</feature>
<dbReference type="GO" id="GO:0046872">
    <property type="term" value="F:metal ion binding"/>
    <property type="evidence" value="ECO:0007669"/>
    <property type="project" value="UniProtKB-KW"/>
</dbReference>
<feature type="binding site" evidence="1">
    <location>
        <position position="73"/>
    </location>
    <ligand>
        <name>Ni(2+)</name>
        <dbReference type="ChEBI" id="CHEBI:49786"/>
    </ligand>
</feature>
<keyword evidence="1" id="KW-0479">Metal-binding</keyword>
<dbReference type="Proteomes" id="UP000199322">
    <property type="component" value="Unassembled WGS sequence"/>
</dbReference>
<dbReference type="Gene3D" id="1.10.10.10">
    <property type="entry name" value="Winged helix-like DNA-binding domain superfamily/Winged helix DNA-binding domain"/>
    <property type="match status" value="1"/>
</dbReference>
<evidence type="ECO:0000313" key="7">
    <source>
        <dbReference type="Proteomes" id="UP000297288"/>
    </source>
</evidence>
<evidence type="ECO:0000256" key="1">
    <source>
        <dbReference type="PIRSR" id="PIRSR037847-1"/>
    </source>
</evidence>
<evidence type="ECO:0000259" key="2">
    <source>
        <dbReference type="Pfam" id="PF02829"/>
    </source>
</evidence>
<dbReference type="Proteomes" id="UP000297288">
    <property type="component" value="Unassembled WGS sequence"/>
</dbReference>
<gene>
    <name evidence="5" type="ORF">E4650_05195</name>
    <name evidence="4" type="ORF">SAMN04488588_0758</name>
</gene>
<dbReference type="InterPro" id="IPR013196">
    <property type="entry name" value="HTH_11"/>
</dbReference>
<keyword evidence="6" id="KW-1185">Reference proteome</keyword>
<evidence type="ECO:0000313" key="4">
    <source>
        <dbReference type="EMBL" id="SDC26608.1"/>
    </source>
</evidence>
<dbReference type="SUPFAM" id="SSF75500">
    <property type="entry name" value="Putative transcriptional regulator TM1602, C-terminal domain"/>
    <property type="match status" value="1"/>
</dbReference>
<feature type="binding site" evidence="1">
    <location>
        <position position="140"/>
    </location>
    <ligand>
        <name>Ni(2+)</name>
        <dbReference type="ChEBI" id="CHEBI:49786"/>
    </ligand>
</feature>
<name>A0A1G6K6V8_9BACT</name>
<dbReference type="Gene3D" id="3.30.1340.20">
    <property type="entry name" value="3H domain"/>
    <property type="match status" value="1"/>
</dbReference>
<feature type="domain" description="3H" evidence="2">
    <location>
        <begin position="69"/>
        <end position="163"/>
    </location>
</feature>
<organism evidence="4 6">
    <name type="scientific">Geotoga petraea</name>
    <dbReference type="NCBI Taxonomy" id="28234"/>
    <lineage>
        <taxon>Bacteria</taxon>
        <taxon>Thermotogati</taxon>
        <taxon>Thermotogota</taxon>
        <taxon>Thermotogae</taxon>
        <taxon>Petrotogales</taxon>
        <taxon>Petrotogaceae</taxon>
        <taxon>Geotoga</taxon>
    </lineage>
</organism>
<feature type="domain" description="Helix-turn-helix type 11" evidence="3">
    <location>
        <begin position="6"/>
        <end position="59"/>
    </location>
</feature>
<evidence type="ECO:0000259" key="3">
    <source>
        <dbReference type="Pfam" id="PF08279"/>
    </source>
</evidence>
<sequence length="165" mass="18626">MTSEERRHKIMSLLRMNGRAITGNEFAEMFSVTRQVIVKDIAILKAEGIDIISTHAGYKLKSNKNIKIIAVKHTEDQIRKELETIVENGGKVLDITVEHPIYGELTGNLGLENQIDIEIFMAKIKNSKPLAIINDGLHLHRIEIDSEESFVNIKQKLDDLGILVK</sequence>
<dbReference type="InterPro" id="IPR026043">
    <property type="entry name" value="NadR"/>
</dbReference>
<dbReference type="EMBL" id="SRME01000002">
    <property type="protein sequence ID" value="TGG88441.1"/>
    <property type="molecule type" value="Genomic_DNA"/>
</dbReference>
<dbReference type="AlphaFoldDB" id="A0A1G6K6V8"/>
<dbReference type="InterPro" id="IPR036388">
    <property type="entry name" value="WH-like_DNA-bd_sf"/>
</dbReference>
<dbReference type="RefSeq" id="WP_091402939.1">
    <property type="nucleotide sequence ID" value="NZ_FMYV01000002.1"/>
</dbReference>
<dbReference type="Pfam" id="PF02829">
    <property type="entry name" value="3H"/>
    <property type="match status" value="1"/>
</dbReference>